<dbReference type="RefSeq" id="WP_041888397.1">
    <property type="nucleotide sequence ID" value="NZ_CP010817.1"/>
</dbReference>
<protein>
    <recommendedName>
        <fullName evidence="3">Addiction module component CHP02574 family protein</fullName>
    </recommendedName>
</protein>
<evidence type="ECO:0000313" key="2">
    <source>
        <dbReference type="Proteomes" id="UP000183496"/>
    </source>
</evidence>
<dbReference type="Proteomes" id="UP000183496">
    <property type="component" value="Unassembled WGS sequence"/>
</dbReference>
<reference evidence="1 2" key="1">
    <citation type="submission" date="2016-10" db="EMBL/GenBank/DDBJ databases">
        <authorList>
            <person name="Varghese N."/>
            <person name="Submissions S."/>
        </authorList>
    </citation>
    <scope>NUCLEOTIDE SEQUENCE [LARGE SCALE GENOMIC DNA]</scope>
    <source>
        <strain evidence="2">DSM 19823 / KCTC 23066 / CCTCC M 208030 / D25</strain>
    </source>
</reference>
<evidence type="ECO:0000313" key="1">
    <source>
        <dbReference type="EMBL" id="SEQ01567.1"/>
    </source>
</evidence>
<sequence length="73" mass="8812">MKARYIQDSEGKTTEVFITIEDWEQIKKTHPEIENFDYELPQWQKDILNERIKDLDNPQLLHPIEELLNSLDD</sequence>
<dbReference type="EMBL" id="FOFY01000001">
    <property type="protein sequence ID" value="SEQ01567.1"/>
    <property type="molecule type" value="Genomic_DNA"/>
</dbReference>
<evidence type="ECO:0008006" key="3">
    <source>
        <dbReference type="Google" id="ProtNLM"/>
    </source>
</evidence>
<keyword evidence="2" id="KW-1185">Reference proteome</keyword>
<name>A0AAJ5BCH6_MYRPR</name>
<gene>
    <name evidence="1" type="ORF">SAMN04488089_101322</name>
</gene>
<dbReference type="AlphaFoldDB" id="A0AAJ5BCH6"/>
<proteinExistence type="predicted"/>
<organism evidence="1 2">
    <name type="scientific">Myroides profundi</name>
    <dbReference type="NCBI Taxonomy" id="480520"/>
    <lineage>
        <taxon>Bacteria</taxon>
        <taxon>Pseudomonadati</taxon>
        <taxon>Bacteroidota</taxon>
        <taxon>Flavobacteriia</taxon>
        <taxon>Flavobacteriales</taxon>
        <taxon>Flavobacteriaceae</taxon>
        <taxon>Myroides</taxon>
    </lineage>
</organism>
<accession>A0AAJ5BCH6</accession>
<comment type="caution">
    <text evidence="1">The sequence shown here is derived from an EMBL/GenBank/DDBJ whole genome shotgun (WGS) entry which is preliminary data.</text>
</comment>
<dbReference type="KEGG" id="mpw:MPR_0170"/>